<dbReference type="PANTHER" id="PTHR47129">
    <property type="entry name" value="QUINONE OXIDOREDUCTASE 2"/>
    <property type="match status" value="1"/>
</dbReference>
<dbReference type="PANTHER" id="PTHR47129:SF1">
    <property type="entry name" value="NMRA-LIKE DOMAIN-CONTAINING PROTEIN"/>
    <property type="match status" value="1"/>
</dbReference>
<reference evidence="2" key="1">
    <citation type="submission" date="2016-03" db="EMBL/GenBank/DDBJ databases">
        <authorList>
            <person name="Ploux O."/>
        </authorList>
    </citation>
    <scope>NUCLEOTIDE SEQUENCE</scope>
    <source>
        <strain evidence="2">UC10</strain>
    </source>
</reference>
<dbReference type="InterPro" id="IPR036291">
    <property type="entry name" value="NAD(P)-bd_dom_sf"/>
</dbReference>
<evidence type="ECO:0000313" key="2">
    <source>
        <dbReference type="EMBL" id="SBS79661.1"/>
    </source>
</evidence>
<sequence length="302" mass="32363">MIGVTGVTGHLGGQVAQLLRADGVPFAMLARRPDSVADPVPDVRHCVYGDPESALMSLTGVTTLLMVSASESPTRVEEHRALIDAAAGAGVEHIVYTSFAGAAPDAVFTLARDHYATEEHLRSAGPAYTILRDNLYLDFLVTLPGPDGVIRAPAGDGRVAAIARRDVARVATRILTDPAPHRNSVYELTGPEALSFDTLAEILSRARGELITFRDESIEEAYAYRRKWAAPQWQYDAWVSTYTAIAAGQMSSVSGDVERISGGLAVSLDKMIAASDSCRGRACEVVRLCRTSRAHLSKTDVP</sequence>
<dbReference type="AlphaFoldDB" id="A0A1Y5PTX6"/>
<feature type="domain" description="NAD(P)-binding" evidence="1">
    <location>
        <begin position="6"/>
        <end position="178"/>
    </location>
</feature>
<dbReference type="Pfam" id="PF13460">
    <property type="entry name" value="NAD_binding_10"/>
    <property type="match status" value="1"/>
</dbReference>
<evidence type="ECO:0000259" key="1">
    <source>
        <dbReference type="Pfam" id="PF13460"/>
    </source>
</evidence>
<dbReference type="Gene3D" id="3.90.25.10">
    <property type="entry name" value="UDP-galactose 4-epimerase, domain 1"/>
    <property type="match status" value="1"/>
</dbReference>
<name>A0A1Y5PTX6_9MYCO</name>
<dbReference type="CDD" id="cd05269">
    <property type="entry name" value="TMR_SDR_a"/>
    <property type="match status" value="1"/>
</dbReference>
<organism evidence="2">
    <name type="scientific">uncultured Mycobacterium sp</name>
    <dbReference type="NCBI Taxonomy" id="171292"/>
    <lineage>
        <taxon>Bacteria</taxon>
        <taxon>Bacillati</taxon>
        <taxon>Actinomycetota</taxon>
        <taxon>Actinomycetes</taxon>
        <taxon>Mycobacteriales</taxon>
        <taxon>Mycobacteriaceae</taxon>
        <taxon>Mycobacterium</taxon>
        <taxon>environmental samples</taxon>
    </lineage>
</organism>
<proteinExistence type="predicted"/>
<dbReference type="SUPFAM" id="SSF51735">
    <property type="entry name" value="NAD(P)-binding Rossmann-fold domains"/>
    <property type="match status" value="1"/>
</dbReference>
<dbReference type="EMBL" id="FLQS01000089">
    <property type="protein sequence ID" value="SBS79661.1"/>
    <property type="molecule type" value="Genomic_DNA"/>
</dbReference>
<dbReference type="InterPro" id="IPR016040">
    <property type="entry name" value="NAD(P)-bd_dom"/>
</dbReference>
<dbReference type="InterPro" id="IPR052718">
    <property type="entry name" value="NmrA-type_oxidoreductase"/>
</dbReference>
<dbReference type="Gene3D" id="3.40.50.720">
    <property type="entry name" value="NAD(P)-binding Rossmann-like Domain"/>
    <property type="match status" value="1"/>
</dbReference>
<protein>
    <recommendedName>
        <fullName evidence="1">NAD(P)-binding domain-containing protein</fullName>
    </recommendedName>
</protein>
<accession>A0A1Y5PTX6</accession>
<gene>
    <name evidence="2" type="ORF">MHPYR_90011</name>
</gene>